<dbReference type="InterPro" id="IPR011990">
    <property type="entry name" value="TPR-like_helical_dom_sf"/>
</dbReference>
<evidence type="ECO:0000256" key="4">
    <source>
        <dbReference type="ARBA" id="ARBA00023136"/>
    </source>
</evidence>
<dbReference type="SUPFAM" id="SSF48452">
    <property type="entry name" value="TPR-like"/>
    <property type="match status" value="1"/>
</dbReference>
<gene>
    <name evidence="7" type="ORF">GWK10_11420</name>
</gene>
<evidence type="ECO:0000256" key="2">
    <source>
        <dbReference type="ARBA" id="ARBA00006275"/>
    </source>
</evidence>
<keyword evidence="8" id="KW-1185">Reference proteome</keyword>
<evidence type="ECO:0000256" key="3">
    <source>
        <dbReference type="ARBA" id="ARBA00022729"/>
    </source>
</evidence>
<dbReference type="Proteomes" id="UP000474296">
    <property type="component" value="Unassembled WGS sequence"/>
</dbReference>
<sequence>MKIFKYIILVTAFLMFSCNDEFLERIPLDEVSNETFWNNENDIINYNNNLYELVKDDRRIPILMGLGVGPGVNFRDGLWWMDEMSDNLGATHPRAVDLITVSTGNFNVQNSARAFGYDPKGWELVRAINFGLENYDRVAIDEDVLNQYKGEARLFRGWFYAEKVSKFGDMQWIDKVLATDSPELNGARDDRDFVMGKALEDLDYAIANLPAEWGPPNDGQDPGRVDKWVALAVKSRVCLFEGTWRKYHGLSGADTWLQESVDASTELMNTGGFSLYTTGNPMGDYRYASSSTTQAGNPEVIYWRKYEALTNGHFASRLFWNYNGGATKSFVDDFLCDDGLPISLSTNYAGDAQIEDVFVNRDLRLRQCVLAPEDQELLNYANDPANTYPRLNGMAGGRNRSNTGYHVVKHWNAVDELSPRNQHTVSPPCLRLGEVYLNFAEAKAELGTINQGDLDISINLLRDRVGMPGLDINPPMDPAHADDGVSALIVEIRRERRVELFLEGHRYNDLRRWKQGRYLAAPTLGMRFDAAAEARYPGANIQTMSVDGVPYIDVRTGTPFEPKFEDKMYLWPLPTSSLSQNPNLGQNPGW</sequence>
<name>A0A6M0CP38_9FLAO</name>
<evidence type="ECO:0000313" key="8">
    <source>
        <dbReference type="Proteomes" id="UP000474296"/>
    </source>
</evidence>
<organism evidence="7 8">
    <name type="scientific">Spongiivirga citrea</name>
    <dbReference type="NCBI Taxonomy" id="1481457"/>
    <lineage>
        <taxon>Bacteria</taxon>
        <taxon>Pseudomonadati</taxon>
        <taxon>Bacteroidota</taxon>
        <taxon>Flavobacteriia</taxon>
        <taxon>Flavobacteriales</taxon>
        <taxon>Flavobacteriaceae</taxon>
        <taxon>Spongiivirga</taxon>
    </lineage>
</organism>
<evidence type="ECO:0000256" key="5">
    <source>
        <dbReference type="ARBA" id="ARBA00023237"/>
    </source>
</evidence>
<keyword evidence="5" id="KW-0998">Cell outer membrane</keyword>
<keyword evidence="4" id="KW-0472">Membrane</keyword>
<dbReference type="PROSITE" id="PS51257">
    <property type="entry name" value="PROKAR_LIPOPROTEIN"/>
    <property type="match status" value="1"/>
</dbReference>
<comment type="caution">
    <text evidence="7">The sequence shown here is derived from an EMBL/GenBank/DDBJ whole genome shotgun (WGS) entry which is preliminary data.</text>
</comment>
<dbReference type="AlphaFoldDB" id="A0A6M0CP38"/>
<dbReference type="EMBL" id="JAABOQ010000004">
    <property type="protein sequence ID" value="NER17824.1"/>
    <property type="molecule type" value="Genomic_DNA"/>
</dbReference>
<dbReference type="InterPro" id="IPR012944">
    <property type="entry name" value="SusD_RagB_dom"/>
</dbReference>
<accession>A0A6M0CP38</accession>
<protein>
    <submittedName>
        <fullName evidence="7">RagB/SusD family nutrient uptake outer membrane protein</fullName>
    </submittedName>
</protein>
<comment type="similarity">
    <text evidence="2">Belongs to the SusD family.</text>
</comment>
<evidence type="ECO:0000313" key="7">
    <source>
        <dbReference type="EMBL" id="NER17824.1"/>
    </source>
</evidence>
<reference evidence="7 8" key="1">
    <citation type="submission" date="2020-01" db="EMBL/GenBank/DDBJ databases">
        <title>Spongiivirga citrea KCTC 32990T.</title>
        <authorList>
            <person name="Wang G."/>
        </authorList>
    </citation>
    <scope>NUCLEOTIDE SEQUENCE [LARGE SCALE GENOMIC DNA]</scope>
    <source>
        <strain evidence="7 8">KCTC 32990</strain>
    </source>
</reference>
<proteinExistence type="inferred from homology"/>
<dbReference type="RefSeq" id="WP_164032494.1">
    <property type="nucleotide sequence ID" value="NZ_JAABOQ010000004.1"/>
</dbReference>
<evidence type="ECO:0000259" key="6">
    <source>
        <dbReference type="Pfam" id="PF07980"/>
    </source>
</evidence>
<dbReference type="GO" id="GO:0009279">
    <property type="term" value="C:cell outer membrane"/>
    <property type="evidence" value="ECO:0007669"/>
    <property type="project" value="UniProtKB-SubCell"/>
</dbReference>
<dbReference type="Gene3D" id="1.25.40.390">
    <property type="match status" value="1"/>
</dbReference>
<feature type="domain" description="RagB/SusD" evidence="6">
    <location>
        <begin position="325"/>
        <end position="590"/>
    </location>
</feature>
<comment type="subcellular location">
    <subcellularLocation>
        <location evidence="1">Cell outer membrane</location>
    </subcellularLocation>
</comment>
<evidence type="ECO:0000256" key="1">
    <source>
        <dbReference type="ARBA" id="ARBA00004442"/>
    </source>
</evidence>
<dbReference type="Pfam" id="PF07980">
    <property type="entry name" value="SusD_RagB"/>
    <property type="match status" value="1"/>
</dbReference>
<keyword evidence="3" id="KW-0732">Signal</keyword>